<evidence type="ECO:0000313" key="9">
    <source>
        <dbReference type="EMBL" id="PAB57745.1"/>
    </source>
</evidence>
<sequence length="318" mass="35627">MSRKMLYMLLVVTTMFWGASFAVVKMAMEDLTPAQLLFLRCIFSAAIFFVILFRVPKERRMKNMKDYAYTAYLAFIGITGYLIIQYTGLKYTSTVNASLLVGIAPIVVAIYSVVVYKEKMSKIKTIGLFVCIMGIALTITKGDLTKVTIGKNLFGDMCMIINGFMLAAFSIGAKRILKKYDSLVVVAYMYILGTIMMIPVVTVPNPLSPIPIINKIGSISIWTYMSGLYLAIPCSVFGFYIWYKAIDEIGATQTSVFNYINPLIAAIISVMYFNENLTAFTFIGGVCIIVGVFLNNAENLLQGNWPKRIFLRKRKAYT</sequence>
<feature type="transmembrane region" description="Helical" evidence="7">
    <location>
        <begin position="279"/>
        <end position="297"/>
    </location>
</feature>
<evidence type="ECO:0000256" key="7">
    <source>
        <dbReference type="SAM" id="Phobius"/>
    </source>
</evidence>
<dbReference type="GO" id="GO:0005886">
    <property type="term" value="C:plasma membrane"/>
    <property type="evidence" value="ECO:0007669"/>
    <property type="project" value="UniProtKB-SubCell"/>
</dbReference>
<evidence type="ECO:0000256" key="1">
    <source>
        <dbReference type="ARBA" id="ARBA00004651"/>
    </source>
</evidence>
<feature type="domain" description="EamA" evidence="8">
    <location>
        <begin position="7"/>
        <end position="139"/>
    </location>
</feature>
<dbReference type="InterPro" id="IPR037185">
    <property type="entry name" value="EmrE-like"/>
</dbReference>
<evidence type="ECO:0000256" key="2">
    <source>
        <dbReference type="ARBA" id="ARBA00007362"/>
    </source>
</evidence>
<evidence type="ECO:0000256" key="4">
    <source>
        <dbReference type="ARBA" id="ARBA00022692"/>
    </source>
</evidence>
<keyword evidence="3" id="KW-1003">Cell membrane</keyword>
<dbReference type="PANTHER" id="PTHR32322:SF18">
    <property type="entry name" value="S-ADENOSYLMETHIONINE_S-ADENOSYLHOMOCYSTEINE TRANSPORTER"/>
    <property type="match status" value="1"/>
</dbReference>
<dbReference type="OrthoDB" id="9799821at2"/>
<keyword evidence="5 7" id="KW-1133">Transmembrane helix</keyword>
<dbReference type="PANTHER" id="PTHR32322">
    <property type="entry name" value="INNER MEMBRANE TRANSPORTER"/>
    <property type="match status" value="1"/>
</dbReference>
<reference evidence="9 10" key="1">
    <citation type="submission" date="2017-06" db="EMBL/GenBank/DDBJ databases">
        <title>Draft genome sequence of anaerobic fermentative bacterium Anaeromicrobium sediminis DY2726D isolated from West Pacific Ocean sediments.</title>
        <authorList>
            <person name="Zeng X."/>
        </authorList>
    </citation>
    <scope>NUCLEOTIDE SEQUENCE [LARGE SCALE GENOMIC DNA]</scope>
    <source>
        <strain evidence="9 10">DY2726D</strain>
    </source>
</reference>
<proteinExistence type="inferred from homology"/>
<feature type="transmembrane region" description="Helical" evidence="7">
    <location>
        <begin position="221"/>
        <end position="243"/>
    </location>
</feature>
<organism evidence="9 10">
    <name type="scientific">Anaeromicrobium sediminis</name>
    <dbReference type="NCBI Taxonomy" id="1478221"/>
    <lineage>
        <taxon>Bacteria</taxon>
        <taxon>Bacillati</taxon>
        <taxon>Bacillota</taxon>
        <taxon>Clostridia</taxon>
        <taxon>Peptostreptococcales</taxon>
        <taxon>Thermotaleaceae</taxon>
        <taxon>Anaeromicrobium</taxon>
    </lineage>
</organism>
<evidence type="ECO:0000256" key="5">
    <source>
        <dbReference type="ARBA" id="ARBA00022989"/>
    </source>
</evidence>
<dbReference type="AlphaFoldDB" id="A0A267MFU3"/>
<dbReference type="InterPro" id="IPR000620">
    <property type="entry name" value="EamA_dom"/>
</dbReference>
<protein>
    <recommendedName>
        <fullName evidence="8">EamA domain-containing protein</fullName>
    </recommendedName>
</protein>
<feature type="transmembrane region" description="Helical" evidence="7">
    <location>
        <begin position="255"/>
        <end position="273"/>
    </location>
</feature>
<keyword evidence="6 7" id="KW-0472">Membrane</keyword>
<keyword evidence="4 7" id="KW-0812">Transmembrane</keyword>
<dbReference type="RefSeq" id="WP_095135150.1">
    <property type="nucleotide sequence ID" value="NZ_NIBG01000023.1"/>
</dbReference>
<feature type="transmembrane region" description="Helical" evidence="7">
    <location>
        <begin position="152"/>
        <end position="171"/>
    </location>
</feature>
<comment type="similarity">
    <text evidence="2">Belongs to the EamA transporter family.</text>
</comment>
<feature type="transmembrane region" description="Helical" evidence="7">
    <location>
        <begin position="37"/>
        <end position="55"/>
    </location>
</feature>
<comment type="caution">
    <text evidence="9">The sequence shown here is derived from an EMBL/GenBank/DDBJ whole genome shotgun (WGS) entry which is preliminary data.</text>
</comment>
<dbReference type="Gene3D" id="1.10.3730.20">
    <property type="match status" value="1"/>
</dbReference>
<feature type="transmembrane region" description="Helical" evidence="7">
    <location>
        <begin position="123"/>
        <end position="140"/>
    </location>
</feature>
<evidence type="ECO:0000256" key="6">
    <source>
        <dbReference type="ARBA" id="ARBA00023136"/>
    </source>
</evidence>
<feature type="transmembrane region" description="Helical" evidence="7">
    <location>
        <begin position="67"/>
        <end position="84"/>
    </location>
</feature>
<feature type="transmembrane region" description="Helical" evidence="7">
    <location>
        <begin position="96"/>
        <end position="116"/>
    </location>
</feature>
<evidence type="ECO:0000256" key="3">
    <source>
        <dbReference type="ARBA" id="ARBA00022475"/>
    </source>
</evidence>
<feature type="domain" description="EamA" evidence="8">
    <location>
        <begin position="154"/>
        <end position="296"/>
    </location>
</feature>
<dbReference type="InterPro" id="IPR050638">
    <property type="entry name" value="AA-Vitamin_Transporters"/>
</dbReference>
<feature type="transmembrane region" description="Helical" evidence="7">
    <location>
        <begin position="183"/>
        <end position="201"/>
    </location>
</feature>
<keyword evidence="10" id="KW-1185">Reference proteome</keyword>
<gene>
    <name evidence="9" type="ORF">CCE28_18150</name>
</gene>
<dbReference type="EMBL" id="NIBG01000023">
    <property type="protein sequence ID" value="PAB57745.1"/>
    <property type="molecule type" value="Genomic_DNA"/>
</dbReference>
<comment type="subcellular location">
    <subcellularLocation>
        <location evidence="1">Cell membrane</location>
        <topology evidence="1">Multi-pass membrane protein</topology>
    </subcellularLocation>
</comment>
<dbReference type="SUPFAM" id="SSF103481">
    <property type="entry name" value="Multidrug resistance efflux transporter EmrE"/>
    <property type="match status" value="2"/>
</dbReference>
<dbReference type="Pfam" id="PF00892">
    <property type="entry name" value="EamA"/>
    <property type="match status" value="2"/>
</dbReference>
<dbReference type="Proteomes" id="UP000216024">
    <property type="component" value="Unassembled WGS sequence"/>
</dbReference>
<name>A0A267MFU3_9FIRM</name>
<evidence type="ECO:0000313" key="10">
    <source>
        <dbReference type="Proteomes" id="UP000216024"/>
    </source>
</evidence>
<accession>A0A267MFU3</accession>
<evidence type="ECO:0000259" key="8">
    <source>
        <dbReference type="Pfam" id="PF00892"/>
    </source>
</evidence>